<evidence type="ECO:0000256" key="8">
    <source>
        <dbReference type="ARBA" id="ARBA00022741"/>
    </source>
</evidence>
<feature type="binding site" evidence="13">
    <location>
        <begin position="56"/>
        <end position="63"/>
    </location>
    <ligand>
        <name>ATP</name>
        <dbReference type="ChEBI" id="CHEBI:30616"/>
    </ligand>
</feature>
<evidence type="ECO:0000256" key="10">
    <source>
        <dbReference type="ARBA" id="ARBA00022840"/>
    </source>
</evidence>
<keyword evidence="6 13" id="KW-0441">Lipid A biosynthesis</keyword>
<evidence type="ECO:0000256" key="13">
    <source>
        <dbReference type="HAMAP-Rule" id="MF_00409"/>
    </source>
</evidence>
<keyword evidence="7 13" id="KW-0808">Transferase</keyword>
<keyword evidence="16" id="KW-1185">Reference proteome</keyword>
<keyword evidence="14" id="KW-0472">Membrane</keyword>
<evidence type="ECO:0000313" key="16">
    <source>
        <dbReference type="Proteomes" id="UP001166251"/>
    </source>
</evidence>
<dbReference type="InterPro" id="IPR003758">
    <property type="entry name" value="LpxK"/>
</dbReference>
<gene>
    <name evidence="13 15" type="primary">lpxK</name>
    <name evidence="15" type="ORF">K0504_04755</name>
</gene>
<dbReference type="EC" id="2.7.1.130" evidence="3 13"/>
<dbReference type="NCBIfam" id="TIGR00682">
    <property type="entry name" value="lpxK"/>
    <property type="match status" value="1"/>
</dbReference>
<evidence type="ECO:0000256" key="9">
    <source>
        <dbReference type="ARBA" id="ARBA00022777"/>
    </source>
</evidence>
<keyword evidence="9 13" id="KW-0418">Kinase</keyword>
<comment type="similarity">
    <text evidence="13">Belongs to the LpxK family.</text>
</comment>
<evidence type="ECO:0000313" key="15">
    <source>
        <dbReference type="EMBL" id="MBW8190338.1"/>
    </source>
</evidence>
<evidence type="ECO:0000256" key="12">
    <source>
        <dbReference type="ARBA" id="ARBA00029757"/>
    </source>
</evidence>
<evidence type="ECO:0000256" key="1">
    <source>
        <dbReference type="ARBA" id="ARBA00002274"/>
    </source>
</evidence>
<accession>A0ABS7EDC2</accession>
<dbReference type="EMBL" id="JAHZSS010000003">
    <property type="protein sequence ID" value="MBW8190338.1"/>
    <property type="molecule type" value="Genomic_DNA"/>
</dbReference>
<sequence>MKIEQAWQSNWSWTVLLLPFSLLYYLIVQLRRLCFKNGLLKIVDSAVPVVVVGNISAGGNGKTPVVLWLAQLLLDNGYKPAVVSRGYGGQGAKYPLVVSDSVSATHCGDEPKLIARRLAIPVVVDPNRANAVAHAVSLGADVVISDDGMQHYRMARAIELAVVDGQRRHGNGWLLPSGPLREPQSRLDSVFAVICNGSGPRHDEFSMRLEPHQHWCPVAPSKQPLCSADLANKKLLAVAGIGNPQRFFDTVAGLDIQADTLPLNDHAAITQTMIDQWQSHYDLVLMTEKDVVKCSELNADKCYYLPVDARIDSRLAQQILTKLNTLNGVDDGV</sequence>
<keyword evidence="8 13" id="KW-0547">Nucleotide-binding</keyword>
<dbReference type="PANTHER" id="PTHR42724:SF1">
    <property type="entry name" value="TETRAACYLDISACCHARIDE 4'-KINASE, MITOCHONDRIAL-RELATED"/>
    <property type="match status" value="1"/>
</dbReference>
<evidence type="ECO:0000256" key="3">
    <source>
        <dbReference type="ARBA" id="ARBA00012071"/>
    </source>
</evidence>
<dbReference type="RefSeq" id="WP_220103011.1">
    <property type="nucleotide sequence ID" value="NZ_JAHZSS010000003.1"/>
</dbReference>
<reference evidence="15" key="1">
    <citation type="submission" date="2021-07" db="EMBL/GenBank/DDBJ databases">
        <title>Neiella marina sp. nov., isolated from the intestinal content of sea cucumber Apostichopus japonicus.</title>
        <authorList>
            <person name="Bai X."/>
        </authorList>
    </citation>
    <scope>NUCLEOTIDE SEQUENCE</scope>
    <source>
        <strain evidence="15">126</strain>
    </source>
</reference>
<comment type="pathway">
    <text evidence="2 13">Glycolipid biosynthesis; lipid IV(A) biosynthesis; lipid IV(A) from (3R)-3-hydroxytetradecanoyl-[acyl-carrier-protein] and UDP-N-acetyl-alpha-D-glucosamine: step 6/6.</text>
</comment>
<dbReference type="InterPro" id="IPR027417">
    <property type="entry name" value="P-loop_NTPase"/>
</dbReference>
<dbReference type="Proteomes" id="UP001166251">
    <property type="component" value="Unassembled WGS sequence"/>
</dbReference>
<evidence type="ECO:0000256" key="2">
    <source>
        <dbReference type="ARBA" id="ARBA00004870"/>
    </source>
</evidence>
<comment type="catalytic activity">
    <reaction evidence="13">
        <text>a lipid A disaccharide + ATP = a lipid IVA + ADP + H(+)</text>
        <dbReference type="Rhea" id="RHEA:67840"/>
        <dbReference type="ChEBI" id="CHEBI:15378"/>
        <dbReference type="ChEBI" id="CHEBI:30616"/>
        <dbReference type="ChEBI" id="CHEBI:176343"/>
        <dbReference type="ChEBI" id="CHEBI:176425"/>
        <dbReference type="ChEBI" id="CHEBI:456216"/>
        <dbReference type="EC" id="2.7.1.130"/>
    </reaction>
</comment>
<dbReference type="SUPFAM" id="SSF52540">
    <property type="entry name" value="P-loop containing nucleoside triphosphate hydrolases"/>
    <property type="match status" value="1"/>
</dbReference>
<organism evidence="15 16">
    <name type="scientific">Neiella holothuriorum</name>
    <dbReference type="NCBI Taxonomy" id="2870530"/>
    <lineage>
        <taxon>Bacteria</taxon>
        <taxon>Pseudomonadati</taxon>
        <taxon>Pseudomonadota</taxon>
        <taxon>Gammaproteobacteria</taxon>
        <taxon>Alteromonadales</taxon>
        <taxon>Echinimonadaceae</taxon>
        <taxon>Neiella</taxon>
    </lineage>
</organism>
<keyword evidence="14" id="KW-0812">Transmembrane</keyword>
<dbReference type="PANTHER" id="PTHR42724">
    <property type="entry name" value="TETRAACYLDISACCHARIDE 4'-KINASE"/>
    <property type="match status" value="1"/>
</dbReference>
<evidence type="ECO:0000256" key="14">
    <source>
        <dbReference type="SAM" id="Phobius"/>
    </source>
</evidence>
<keyword evidence="14" id="KW-1133">Transmembrane helix</keyword>
<comment type="function">
    <text evidence="1 13">Transfers the gamma-phosphate of ATP to the 4'-position of a tetraacyldisaccharide 1-phosphate intermediate (termed DS-1-P) to form tetraacyldisaccharide 1,4'-bis-phosphate (lipid IVA).</text>
</comment>
<evidence type="ECO:0000256" key="4">
    <source>
        <dbReference type="ARBA" id="ARBA00016436"/>
    </source>
</evidence>
<dbReference type="HAMAP" id="MF_00409">
    <property type="entry name" value="LpxK"/>
    <property type="match status" value="1"/>
</dbReference>
<keyword evidence="11 13" id="KW-0443">Lipid metabolism</keyword>
<protein>
    <recommendedName>
        <fullName evidence="4 13">Tetraacyldisaccharide 4'-kinase</fullName>
        <ecNumber evidence="3 13">2.7.1.130</ecNumber>
    </recommendedName>
    <alternativeName>
        <fullName evidence="12 13">Lipid A 4'-kinase</fullName>
    </alternativeName>
</protein>
<dbReference type="GO" id="GO:0009029">
    <property type="term" value="F:lipid-A 4'-kinase activity"/>
    <property type="evidence" value="ECO:0007669"/>
    <property type="project" value="UniProtKB-EC"/>
</dbReference>
<name>A0ABS7EDC2_9GAMM</name>
<feature type="transmembrane region" description="Helical" evidence="14">
    <location>
        <begin position="12"/>
        <end position="28"/>
    </location>
</feature>
<proteinExistence type="inferred from homology"/>
<comment type="caution">
    <text evidence="15">The sequence shown here is derived from an EMBL/GenBank/DDBJ whole genome shotgun (WGS) entry which is preliminary data.</text>
</comment>
<evidence type="ECO:0000256" key="7">
    <source>
        <dbReference type="ARBA" id="ARBA00022679"/>
    </source>
</evidence>
<keyword evidence="5 13" id="KW-0444">Lipid biosynthesis</keyword>
<evidence type="ECO:0000256" key="5">
    <source>
        <dbReference type="ARBA" id="ARBA00022516"/>
    </source>
</evidence>
<keyword evidence="10 13" id="KW-0067">ATP-binding</keyword>
<dbReference type="Pfam" id="PF02606">
    <property type="entry name" value="LpxK"/>
    <property type="match status" value="1"/>
</dbReference>
<evidence type="ECO:0000256" key="11">
    <source>
        <dbReference type="ARBA" id="ARBA00023098"/>
    </source>
</evidence>
<evidence type="ECO:0000256" key="6">
    <source>
        <dbReference type="ARBA" id="ARBA00022556"/>
    </source>
</evidence>